<proteinExistence type="predicted"/>
<evidence type="ECO:0000256" key="1">
    <source>
        <dbReference type="SAM" id="MobiDB-lite"/>
    </source>
</evidence>
<sequence>SEGSAEGPETRGENGIVGCTEPADGFQGADGIADPADPEGIADLDDDGLGEPGAGEGAAASVLAGVPDGPRGADDAIGPDAIGPDVVGAPAGAQAVGAVGVVGAIGGSFG</sequence>
<comment type="caution">
    <text evidence="2">The sequence shown here is derived from an EMBL/GenBank/DDBJ whole genome shotgun (WGS) entry which is preliminary data.</text>
</comment>
<evidence type="ECO:0000313" key="2">
    <source>
        <dbReference type="EMBL" id="MDX3137194.1"/>
    </source>
</evidence>
<dbReference type="AlphaFoldDB" id="A0AAJ2Q0K1"/>
<reference evidence="2" key="1">
    <citation type="journal article" date="2023" name="Microb. Genom.">
        <title>Mesoterricola silvestris gen. nov., sp. nov., Mesoterricola sediminis sp. nov., Geothrix oryzae sp. nov., Geothrix edaphica sp. nov., Geothrix rubra sp. nov., and Geothrix limicola sp. nov., six novel members of Acidobacteriota isolated from soils.</title>
        <authorList>
            <person name="Weisberg A.J."/>
            <person name="Pearce E."/>
            <person name="Kramer C.G."/>
            <person name="Chang J.H."/>
            <person name="Clarke C.R."/>
        </authorList>
    </citation>
    <scope>NUCLEOTIDE SEQUENCE</scope>
    <source>
        <strain evidence="2">ND06-05F</strain>
    </source>
</reference>
<evidence type="ECO:0000313" key="3">
    <source>
        <dbReference type="Proteomes" id="UP001273589"/>
    </source>
</evidence>
<dbReference type="Proteomes" id="UP001273589">
    <property type="component" value="Unassembled WGS sequence"/>
</dbReference>
<feature type="compositionally biased region" description="Acidic residues" evidence="1">
    <location>
        <begin position="36"/>
        <end position="49"/>
    </location>
</feature>
<feature type="non-terminal residue" evidence="2">
    <location>
        <position position="1"/>
    </location>
</feature>
<name>A0AAJ2Q0K1_9ACTN</name>
<accession>A0AAJ2Q0K1</accession>
<protein>
    <submittedName>
        <fullName evidence="2">Uncharacterized protein</fullName>
    </submittedName>
</protein>
<gene>
    <name evidence="2" type="ORF">PV367_47090</name>
</gene>
<organism evidence="2 3">
    <name type="scientific">Streptomyces europaeiscabiei</name>
    <dbReference type="NCBI Taxonomy" id="146819"/>
    <lineage>
        <taxon>Bacteria</taxon>
        <taxon>Bacillati</taxon>
        <taxon>Actinomycetota</taxon>
        <taxon>Actinomycetes</taxon>
        <taxon>Kitasatosporales</taxon>
        <taxon>Streptomycetaceae</taxon>
        <taxon>Streptomyces</taxon>
    </lineage>
</organism>
<feature type="region of interest" description="Disordered" evidence="1">
    <location>
        <begin position="1"/>
        <end position="83"/>
    </location>
</feature>
<dbReference type="EMBL" id="JARAWN010000859">
    <property type="protein sequence ID" value="MDX3137194.1"/>
    <property type="molecule type" value="Genomic_DNA"/>
</dbReference>